<name>A0A934RZ34_9BACT</name>
<evidence type="ECO:0000256" key="1">
    <source>
        <dbReference type="SAM" id="SignalP"/>
    </source>
</evidence>
<keyword evidence="3" id="KW-1185">Reference proteome</keyword>
<dbReference type="CDD" id="cd08992">
    <property type="entry name" value="GH117"/>
    <property type="match status" value="1"/>
</dbReference>
<keyword evidence="1" id="KW-0732">Signal</keyword>
<accession>A0A934RZ34</accession>
<dbReference type="InterPro" id="IPR023296">
    <property type="entry name" value="Glyco_hydro_beta-prop_sf"/>
</dbReference>
<dbReference type="Proteomes" id="UP000617628">
    <property type="component" value="Unassembled WGS sequence"/>
</dbReference>
<sequence>MPKHYPSFLASAATIACLTLSSLTHAGVTEEFPYGTLPEERPNIELSSAMERVYSHYPARHPTQNELFSTFKYTPLEGFDYNNFDGTISRRDSSKVIKVDGKYYVYYTKRETEVPPAAAHGPNRGTEGATDTVPSRDWDLAEIWYATSDDGFTWEEQGVAQPRLPKPHAGWRSVSTPDILVWEGKYYLYYQAYTDIPGQRGGDYCPVSASVSDSPAGPFVPANKVVLENGPEGSWDQYVIHDPYPIVFKGKIYLYYKGEIGGDPKHRAQGLAIADHPFGPFKKHPLNPVLNSGHEVATFPFKGGIAAIMSRHGHEHNTIQWSPDGANFEVAAITSILPIAPGPYIPDAFTDTDYGRGLTWGLCHFRNQGWPDHNHSFLARFDCDLSLDVNDPEMKDTDILNHPEIYFQFGLSEKQRKRIDASQ</sequence>
<evidence type="ECO:0000313" key="3">
    <source>
        <dbReference type="Proteomes" id="UP000617628"/>
    </source>
</evidence>
<dbReference type="AlphaFoldDB" id="A0A934RZ34"/>
<dbReference type="SUPFAM" id="SSF75005">
    <property type="entry name" value="Arabinanase/levansucrase/invertase"/>
    <property type="match status" value="1"/>
</dbReference>
<comment type="caution">
    <text evidence="2">The sequence shown here is derived from an EMBL/GenBank/DDBJ whole genome shotgun (WGS) entry which is preliminary data.</text>
</comment>
<feature type="chain" id="PRO_5037943492" description="Glycoside hydrolase" evidence="1">
    <location>
        <begin position="27"/>
        <end position="423"/>
    </location>
</feature>
<dbReference type="EMBL" id="JAENIL010000019">
    <property type="protein sequence ID" value="MBK1877516.1"/>
    <property type="molecule type" value="Genomic_DNA"/>
</dbReference>
<feature type="signal peptide" evidence="1">
    <location>
        <begin position="1"/>
        <end position="26"/>
    </location>
</feature>
<gene>
    <name evidence="2" type="ORF">JIN87_11605</name>
</gene>
<dbReference type="Gene3D" id="2.115.10.20">
    <property type="entry name" value="Glycosyl hydrolase domain, family 43"/>
    <property type="match status" value="1"/>
</dbReference>
<dbReference type="RefSeq" id="WP_200355729.1">
    <property type="nucleotide sequence ID" value="NZ_JAENIL010000019.1"/>
</dbReference>
<protein>
    <recommendedName>
        <fullName evidence="4">Glycoside hydrolase</fullName>
    </recommendedName>
</protein>
<evidence type="ECO:0000313" key="2">
    <source>
        <dbReference type="EMBL" id="MBK1877516.1"/>
    </source>
</evidence>
<proteinExistence type="predicted"/>
<reference evidence="2" key="1">
    <citation type="submission" date="2021-01" db="EMBL/GenBank/DDBJ databases">
        <title>Modified the classification status of verrucomicrobia.</title>
        <authorList>
            <person name="Feng X."/>
        </authorList>
    </citation>
    <scope>NUCLEOTIDE SEQUENCE</scope>
    <source>
        <strain evidence="2">KCTC 13126</strain>
    </source>
</reference>
<evidence type="ECO:0008006" key="4">
    <source>
        <dbReference type="Google" id="ProtNLM"/>
    </source>
</evidence>
<organism evidence="2 3">
    <name type="scientific">Pelagicoccus mobilis</name>
    <dbReference type="NCBI Taxonomy" id="415221"/>
    <lineage>
        <taxon>Bacteria</taxon>
        <taxon>Pseudomonadati</taxon>
        <taxon>Verrucomicrobiota</taxon>
        <taxon>Opitutia</taxon>
        <taxon>Puniceicoccales</taxon>
        <taxon>Pelagicoccaceae</taxon>
        <taxon>Pelagicoccus</taxon>
    </lineage>
</organism>
<dbReference type="PROSITE" id="PS51257">
    <property type="entry name" value="PROKAR_LIPOPROTEIN"/>
    <property type="match status" value="1"/>
</dbReference>